<dbReference type="Pfam" id="PF14493">
    <property type="entry name" value="HTH_40"/>
    <property type="match status" value="1"/>
</dbReference>
<evidence type="ECO:0000313" key="3">
    <source>
        <dbReference type="Proteomes" id="UP000216207"/>
    </source>
</evidence>
<protein>
    <recommendedName>
        <fullName evidence="1">Helicase Helix-turn-helix domain-containing protein</fullName>
    </recommendedName>
</protein>
<comment type="caution">
    <text evidence="2">The sequence shown here is derived from an EMBL/GenBank/DDBJ whole genome shotgun (WGS) entry which is preliminary data.</text>
</comment>
<dbReference type="Proteomes" id="UP000216207">
    <property type="component" value="Unassembled WGS sequence"/>
</dbReference>
<dbReference type="InterPro" id="IPR029491">
    <property type="entry name" value="Helicase_HTH"/>
</dbReference>
<reference evidence="2 3" key="1">
    <citation type="submission" date="2017-07" db="EMBL/GenBank/DDBJ databases">
        <title>Isolation and whole genome analysis of endospore-forming bacteria from heroin.</title>
        <authorList>
            <person name="Kalinowski J."/>
            <person name="Ahrens B."/>
            <person name="Al-Dilaimi A."/>
            <person name="Winkler A."/>
            <person name="Wibberg D."/>
            <person name="Schleenbecker U."/>
            <person name="Ruckert C."/>
            <person name="Wolfel R."/>
            <person name="Grass G."/>
        </authorList>
    </citation>
    <scope>NUCLEOTIDE SEQUENCE [LARGE SCALE GENOMIC DNA]</scope>
    <source>
        <strain evidence="2 3">7539</strain>
    </source>
</reference>
<proteinExistence type="predicted"/>
<dbReference type="PIRSF" id="PIRSF021350">
    <property type="entry name" value="UCP021350"/>
    <property type="match status" value="1"/>
</dbReference>
<dbReference type="AlphaFoldDB" id="A0A268P5W2"/>
<feature type="domain" description="Helicase Helix-turn-helix" evidence="1">
    <location>
        <begin position="263"/>
        <end position="351"/>
    </location>
</feature>
<gene>
    <name evidence="2" type="ORF">CHH72_01865</name>
</gene>
<organism evidence="2 3">
    <name type="scientific">Shouchella clausii</name>
    <name type="common">Alkalihalobacillus clausii</name>
    <dbReference type="NCBI Taxonomy" id="79880"/>
    <lineage>
        <taxon>Bacteria</taxon>
        <taxon>Bacillati</taxon>
        <taxon>Bacillota</taxon>
        <taxon>Bacilli</taxon>
        <taxon>Bacillales</taxon>
        <taxon>Bacillaceae</taxon>
        <taxon>Shouchella</taxon>
    </lineage>
</organism>
<accession>A0A268P5W2</accession>
<name>A0A268P5W2_SHOCL</name>
<sequence>MRKTKARLKEGKIVKEQLFMLACHRFQGERSLFGAYHLLKGKRSAQTIQDGALFNALPLFGLLPQLSYTEAEQVVNALLENGKVRETDGAHQLTEKGEIQLDAWLHDHSYVHHINNGLFQQTDVLFWNRLALLVQSLNALATGTSFIPVVGDLDVQRFVKSALPKPAERHRYRMKVYKECAAFLRKRDRLQAELFVLQLSRQRRIGETRQQLALRYRLSLMEVELRHKSNLHALMAEISENPHDYEVLLHLLPTIQSRTSTASARKTASLLSRVDSVQELAHIRGLKPATIEDHLVEIALFDRSFPIDRYVSEETQKNILRVSRELRTLKLKTIRTALNNEVTYFDIRLTLARKGFIQC</sequence>
<evidence type="ECO:0000259" key="1">
    <source>
        <dbReference type="Pfam" id="PF14493"/>
    </source>
</evidence>
<evidence type="ECO:0000313" key="2">
    <source>
        <dbReference type="EMBL" id="PAE90650.1"/>
    </source>
</evidence>
<dbReference type="InterPro" id="IPR008308">
    <property type="entry name" value="YpbB-like"/>
</dbReference>
<dbReference type="EMBL" id="NPCC01000004">
    <property type="protein sequence ID" value="PAE90650.1"/>
    <property type="molecule type" value="Genomic_DNA"/>
</dbReference>